<reference evidence="11 12" key="1">
    <citation type="journal article" date="2009" name="PLoS ONE">
        <title>Genome sequence of the pathogenic intestinal spirochete Brachyspira hyodysenteriae reveals adaptations to its lifestyle in the porcine large intestine.</title>
        <authorList>
            <person name="Bellgard M.I."/>
            <person name="Wanchanthuek P."/>
            <person name="La T."/>
            <person name="Ryan K."/>
            <person name="Moolhuijzen P."/>
            <person name="Albertyn Z."/>
            <person name="Shaban B."/>
            <person name="Motro Y."/>
            <person name="Dunn D.S."/>
            <person name="Schibeci D."/>
            <person name="Hunter A."/>
            <person name="Barrero R."/>
            <person name="Phillips N.D."/>
            <person name="Hampson D.J."/>
        </authorList>
    </citation>
    <scope>NUCLEOTIDE SEQUENCE [LARGE SCALE GENOMIC DNA]</scope>
    <source>
        <strain evidence="12">ATCC 49526 / WA1</strain>
    </source>
</reference>
<dbReference type="EMBL" id="CP001357">
    <property type="protein sequence ID" value="ACN84876.1"/>
    <property type="molecule type" value="Genomic_DNA"/>
</dbReference>
<dbReference type="Pfam" id="PF04973">
    <property type="entry name" value="NMN_transporter"/>
    <property type="match status" value="1"/>
</dbReference>
<organism evidence="11 12">
    <name type="scientific">Brachyspira hyodysenteriae (strain ATCC 49526 / WA1)</name>
    <dbReference type="NCBI Taxonomy" id="565034"/>
    <lineage>
        <taxon>Bacteria</taxon>
        <taxon>Pseudomonadati</taxon>
        <taxon>Spirochaetota</taxon>
        <taxon>Spirochaetia</taxon>
        <taxon>Brachyspirales</taxon>
        <taxon>Brachyspiraceae</taxon>
        <taxon>Brachyspira</taxon>
    </lineage>
</organism>
<accession>A0A3B6VLV8</accession>
<keyword evidence="6" id="KW-1003">Cell membrane</keyword>
<feature type="transmembrane region" description="Helical" evidence="10">
    <location>
        <begin position="149"/>
        <end position="169"/>
    </location>
</feature>
<dbReference type="KEGG" id="bhy:BHWA1_02422"/>
<dbReference type="AlphaFoldDB" id="A0A3B6VLV8"/>
<keyword evidence="5" id="KW-0813">Transport</keyword>
<feature type="transmembrane region" description="Helical" evidence="10">
    <location>
        <begin position="39"/>
        <end position="56"/>
    </location>
</feature>
<keyword evidence="9 10" id="KW-0472">Membrane</keyword>
<dbReference type="GO" id="GO:0005886">
    <property type="term" value="C:plasma membrane"/>
    <property type="evidence" value="ECO:0007669"/>
    <property type="project" value="UniProtKB-SubCell"/>
</dbReference>
<proteinExistence type="inferred from homology"/>
<dbReference type="InterPro" id="IPR006419">
    <property type="entry name" value="NMN_transpt_PnuC"/>
</dbReference>
<sequence>MIKNFIKNELQNWKAIEIVWIIIASSIILSLSIYWKENIIGIISSISGILCVILTGKGKLSSYIFGMINTILYSYIAFNAKYYGEFMLNIFYYIPMNIVGFVLWSRNINNESKEVIKTKLDNKYKIIIFAFSFVSIFIYGLILKKLGGSLPFVDSASTVFAVTAQILCVKRCTEQWIMWILVNILNISIWYINFSSGGDNIATLLMWSVYLVNALFMFIKWYRESNKKIIRSFYV</sequence>
<evidence type="ECO:0000256" key="9">
    <source>
        <dbReference type="ARBA" id="ARBA00023136"/>
    </source>
</evidence>
<feature type="transmembrane region" description="Helical" evidence="10">
    <location>
        <begin position="63"/>
        <end position="80"/>
    </location>
</feature>
<keyword evidence="12" id="KW-1185">Reference proteome</keyword>
<dbReference type="PANTHER" id="PTHR36122:SF2">
    <property type="entry name" value="NICOTINAMIDE RIBOSIDE TRANSPORTER PNUC"/>
    <property type="match status" value="1"/>
</dbReference>
<evidence type="ECO:0000256" key="7">
    <source>
        <dbReference type="ARBA" id="ARBA00022692"/>
    </source>
</evidence>
<dbReference type="GO" id="GO:0034257">
    <property type="term" value="F:nicotinamide riboside transmembrane transporter activity"/>
    <property type="evidence" value="ECO:0007669"/>
    <property type="project" value="InterPro"/>
</dbReference>
<keyword evidence="7 10" id="KW-0812">Transmembrane</keyword>
<name>A0A3B6VLV8_BRAHW</name>
<dbReference type="NCBIfam" id="TIGR01528">
    <property type="entry name" value="NMN_trans_PnuC"/>
    <property type="match status" value="1"/>
</dbReference>
<evidence type="ECO:0000256" key="8">
    <source>
        <dbReference type="ARBA" id="ARBA00022989"/>
    </source>
</evidence>
<dbReference type="Proteomes" id="UP000001803">
    <property type="component" value="Chromosome"/>
</dbReference>
<protein>
    <recommendedName>
        <fullName evidence="4">Nicotinamide riboside transporter PnuC</fullName>
    </recommendedName>
</protein>
<feature type="transmembrane region" description="Helical" evidence="10">
    <location>
        <begin position="176"/>
        <end position="192"/>
    </location>
</feature>
<comment type="similarity">
    <text evidence="3">Belongs to the nicotinamide ribonucleoside (NR) uptake permease (TC 4.B.1) family.</text>
</comment>
<feature type="transmembrane region" description="Helical" evidence="10">
    <location>
        <begin position="86"/>
        <end position="105"/>
    </location>
</feature>
<evidence type="ECO:0000313" key="12">
    <source>
        <dbReference type="Proteomes" id="UP000001803"/>
    </source>
</evidence>
<feature type="transmembrane region" description="Helical" evidence="10">
    <location>
        <begin position="204"/>
        <end position="222"/>
    </location>
</feature>
<evidence type="ECO:0000256" key="4">
    <source>
        <dbReference type="ARBA" id="ARBA00017522"/>
    </source>
</evidence>
<evidence type="ECO:0000256" key="10">
    <source>
        <dbReference type="SAM" id="Phobius"/>
    </source>
</evidence>
<comment type="subcellular location">
    <subcellularLocation>
        <location evidence="2">Cell membrane</location>
        <topology evidence="2">Multi-pass membrane protein</topology>
    </subcellularLocation>
</comment>
<comment type="function">
    <text evidence="1">Required for nicotinamide riboside transport across the inner membrane.</text>
</comment>
<evidence type="ECO:0000256" key="1">
    <source>
        <dbReference type="ARBA" id="ARBA00002672"/>
    </source>
</evidence>
<gene>
    <name evidence="11" type="primary">pnuC</name>
    <name evidence="11" type="ordered locus">BHWA1_02422</name>
</gene>
<feature type="transmembrane region" description="Helical" evidence="10">
    <location>
        <begin position="126"/>
        <end position="143"/>
    </location>
</feature>
<evidence type="ECO:0000256" key="6">
    <source>
        <dbReference type="ARBA" id="ARBA00022475"/>
    </source>
</evidence>
<dbReference type="STRING" id="565034.BHWA1_02422"/>
<evidence type="ECO:0000313" key="11">
    <source>
        <dbReference type="EMBL" id="ACN84876.1"/>
    </source>
</evidence>
<evidence type="ECO:0000256" key="5">
    <source>
        <dbReference type="ARBA" id="ARBA00022448"/>
    </source>
</evidence>
<feature type="transmembrane region" description="Helical" evidence="10">
    <location>
        <begin position="12"/>
        <end position="33"/>
    </location>
</feature>
<dbReference type="PANTHER" id="PTHR36122">
    <property type="entry name" value="NICOTINAMIDE RIBOSIDE TRANSPORTER PNUC"/>
    <property type="match status" value="1"/>
</dbReference>
<keyword evidence="8 10" id="KW-1133">Transmembrane helix</keyword>
<evidence type="ECO:0000256" key="3">
    <source>
        <dbReference type="ARBA" id="ARBA00006669"/>
    </source>
</evidence>
<evidence type="ECO:0000256" key="2">
    <source>
        <dbReference type="ARBA" id="ARBA00004651"/>
    </source>
</evidence>